<dbReference type="Pfam" id="PF02190">
    <property type="entry name" value="LON_substr_bdg"/>
    <property type="match status" value="1"/>
</dbReference>
<name>A0A7X0FQ99_9MICO</name>
<comment type="caution">
    <text evidence="3">The sequence shown here is derived from an EMBL/GenBank/DDBJ whole genome shotgun (WGS) entry which is preliminary data.</text>
</comment>
<accession>A0A7X0FQ99</accession>
<reference evidence="3 4" key="1">
    <citation type="submission" date="2020-08" db="EMBL/GenBank/DDBJ databases">
        <title>Sequencing the genomes of 1000 actinobacteria strains.</title>
        <authorList>
            <person name="Klenk H.-P."/>
        </authorList>
    </citation>
    <scope>NUCLEOTIDE SEQUENCE [LARGE SCALE GENOMIC DNA]</scope>
    <source>
        <strain evidence="3 4">DSM 12511</strain>
    </source>
</reference>
<dbReference type="InterPro" id="IPR046336">
    <property type="entry name" value="Lon_prtase_N_sf"/>
</dbReference>
<dbReference type="PROSITE" id="PS51787">
    <property type="entry name" value="LON_N"/>
    <property type="match status" value="1"/>
</dbReference>
<evidence type="ECO:0000256" key="1">
    <source>
        <dbReference type="SAM" id="MobiDB-lite"/>
    </source>
</evidence>
<dbReference type="PANTHER" id="PTHR46732:SF8">
    <property type="entry name" value="ATP-DEPENDENT PROTEASE LA (LON) DOMAIN PROTEIN"/>
    <property type="match status" value="1"/>
</dbReference>
<keyword evidence="3" id="KW-0378">Hydrolase</keyword>
<keyword evidence="4" id="KW-1185">Reference proteome</keyword>
<evidence type="ECO:0000259" key="2">
    <source>
        <dbReference type="PROSITE" id="PS51787"/>
    </source>
</evidence>
<dbReference type="Gene3D" id="2.30.130.40">
    <property type="entry name" value="LON domain-like"/>
    <property type="match status" value="1"/>
</dbReference>
<dbReference type="PANTHER" id="PTHR46732">
    <property type="entry name" value="ATP-DEPENDENT PROTEASE LA (LON) DOMAIN PROTEIN"/>
    <property type="match status" value="1"/>
</dbReference>
<evidence type="ECO:0000313" key="4">
    <source>
        <dbReference type="Proteomes" id="UP000537775"/>
    </source>
</evidence>
<dbReference type="InterPro" id="IPR015947">
    <property type="entry name" value="PUA-like_sf"/>
</dbReference>
<protein>
    <submittedName>
        <fullName evidence="3">Lon protease-like protein</fullName>
    </submittedName>
</protein>
<keyword evidence="3" id="KW-0645">Protease</keyword>
<dbReference type="RefSeq" id="WP_184750860.1">
    <property type="nucleotide sequence ID" value="NZ_BAAAJR010000006.1"/>
</dbReference>
<dbReference type="SMART" id="SM00464">
    <property type="entry name" value="LON"/>
    <property type="match status" value="1"/>
</dbReference>
<evidence type="ECO:0000313" key="3">
    <source>
        <dbReference type="EMBL" id="MBB6391722.1"/>
    </source>
</evidence>
<dbReference type="GO" id="GO:0006508">
    <property type="term" value="P:proteolysis"/>
    <property type="evidence" value="ECO:0007669"/>
    <property type="project" value="UniProtKB-KW"/>
</dbReference>
<dbReference type="SUPFAM" id="SSF88697">
    <property type="entry name" value="PUA domain-like"/>
    <property type="match status" value="1"/>
</dbReference>
<feature type="domain" description="Lon N-terminal" evidence="2">
    <location>
        <begin position="1"/>
        <end position="195"/>
    </location>
</feature>
<dbReference type="InterPro" id="IPR003111">
    <property type="entry name" value="Lon_prtase_N"/>
</dbReference>
<sequence>MTAIAMFPLGTVLLPHMPLPLRIFESRYLVMLGRLLDDEHPEFGVVLIERGDEAGGHDQRFGIGTLARITRVIPRSDDVHLIAVGGRRFEVTRWLEDDPHPKGEVRFLPELDWTDDLDDLRADAERVVRRVLSRSAEFADTSWDPDIALSDDPVEASWQLAGIAPLGPIDQLRLLRSQTVRELLTTLIELTEAAEPTLTAADGETALDVEFERLLDGDEGDDSPGSPGDPDEPSSS</sequence>
<feature type="region of interest" description="Disordered" evidence="1">
    <location>
        <begin position="214"/>
        <end position="236"/>
    </location>
</feature>
<dbReference type="EMBL" id="JACHML010000001">
    <property type="protein sequence ID" value="MBB6391722.1"/>
    <property type="molecule type" value="Genomic_DNA"/>
</dbReference>
<dbReference type="AlphaFoldDB" id="A0A7X0FQ99"/>
<dbReference type="GO" id="GO:0008233">
    <property type="term" value="F:peptidase activity"/>
    <property type="evidence" value="ECO:0007669"/>
    <property type="project" value="UniProtKB-KW"/>
</dbReference>
<organism evidence="3 4">
    <name type="scientific">Microbacterium thalassium</name>
    <dbReference type="NCBI Taxonomy" id="362649"/>
    <lineage>
        <taxon>Bacteria</taxon>
        <taxon>Bacillati</taxon>
        <taxon>Actinomycetota</taxon>
        <taxon>Actinomycetes</taxon>
        <taxon>Micrococcales</taxon>
        <taxon>Microbacteriaceae</taxon>
        <taxon>Microbacterium</taxon>
    </lineage>
</organism>
<dbReference type="Proteomes" id="UP000537775">
    <property type="component" value="Unassembled WGS sequence"/>
</dbReference>
<gene>
    <name evidence="3" type="ORF">HD594_002035</name>
</gene>
<proteinExistence type="predicted"/>